<protein>
    <submittedName>
        <fullName evidence="2">Uncharacterized protein</fullName>
    </submittedName>
</protein>
<name>A0A8S1DGM2_9INSE</name>
<keyword evidence="3" id="KW-1185">Reference proteome</keyword>
<organism evidence="2 3">
    <name type="scientific">Cloeon dipterum</name>
    <dbReference type="NCBI Taxonomy" id="197152"/>
    <lineage>
        <taxon>Eukaryota</taxon>
        <taxon>Metazoa</taxon>
        <taxon>Ecdysozoa</taxon>
        <taxon>Arthropoda</taxon>
        <taxon>Hexapoda</taxon>
        <taxon>Insecta</taxon>
        <taxon>Pterygota</taxon>
        <taxon>Palaeoptera</taxon>
        <taxon>Ephemeroptera</taxon>
        <taxon>Pisciforma</taxon>
        <taxon>Baetidae</taxon>
        <taxon>Cloeon</taxon>
    </lineage>
</organism>
<dbReference type="EMBL" id="CADEPI010000197">
    <property type="protein sequence ID" value="CAB3379910.1"/>
    <property type="molecule type" value="Genomic_DNA"/>
</dbReference>
<evidence type="ECO:0000256" key="1">
    <source>
        <dbReference type="SAM" id="MobiDB-lite"/>
    </source>
</evidence>
<sequence length="155" mass="17465">MVLIYVVDCLAALQYLLELQEYPVRGAVHISRERITWAHRDPAHSRATCLRTEDCIETNADANWRRRVRARRGTRRAQHLGGGSGRQRRARPPLTPFSVSSPTSDADQPTASTTLALIQVATHVLVRCSRRLWKWNQVSAAAKAMNAELRPRSVS</sequence>
<evidence type="ECO:0000313" key="2">
    <source>
        <dbReference type="EMBL" id="CAB3379910.1"/>
    </source>
</evidence>
<dbReference type="AlphaFoldDB" id="A0A8S1DGM2"/>
<feature type="region of interest" description="Disordered" evidence="1">
    <location>
        <begin position="70"/>
        <end position="109"/>
    </location>
</feature>
<proteinExistence type="predicted"/>
<dbReference type="Proteomes" id="UP000494165">
    <property type="component" value="Unassembled WGS sequence"/>
</dbReference>
<evidence type="ECO:0000313" key="3">
    <source>
        <dbReference type="Proteomes" id="UP000494165"/>
    </source>
</evidence>
<comment type="caution">
    <text evidence="2">The sequence shown here is derived from an EMBL/GenBank/DDBJ whole genome shotgun (WGS) entry which is preliminary data.</text>
</comment>
<accession>A0A8S1DGM2</accession>
<feature type="compositionally biased region" description="Polar residues" evidence="1">
    <location>
        <begin position="97"/>
        <end position="109"/>
    </location>
</feature>
<gene>
    <name evidence="2" type="ORF">CLODIP_2_CD06422</name>
</gene>
<reference evidence="2 3" key="1">
    <citation type="submission" date="2020-04" db="EMBL/GenBank/DDBJ databases">
        <authorList>
            <person name="Alioto T."/>
            <person name="Alioto T."/>
            <person name="Gomez Garrido J."/>
        </authorList>
    </citation>
    <scope>NUCLEOTIDE SEQUENCE [LARGE SCALE GENOMIC DNA]</scope>
</reference>